<dbReference type="InterPro" id="IPR015590">
    <property type="entry name" value="Aldehyde_DH_dom"/>
</dbReference>
<dbReference type="GO" id="GO:0016620">
    <property type="term" value="F:oxidoreductase activity, acting on the aldehyde or oxo group of donors, NAD or NADP as acceptor"/>
    <property type="evidence" value="ECO:0007669"/>
    <property type="project" value="InterPro"/>
</dbReference>
<dbReference type="Gene3D" id="3.40.309.10">
    <property type="entry name" value="Aldehyde Dehydrogenase, Chain A, domain 2"/>
    <property type="match status" value="1"/>
</dbReference>
<dbReference type="FunFam" id="3.40.309.10:FF:000009">
    <property type="entry name" value="Aldehyde dehydrogenase A"/>
    <property type="match status" value="1"/>
</dbReference>
<protein>
    <recommendedName>
        <fullName evidence="2">Aldehyde dehydrogenase domain-containing protein</fullName>
    </recommendedName>
</protein>
<feature type="domain" description="Aldehyde dehydrogenase" evidence="2">
    <location>
        <begin position="2"/>
        <end position="380"/>
    </location>
</feature>
<dbReference type="InterPro" id="IPR016162">
    <property type="entry name" value="Ald_DH_N"/>
</dbReference>
<feature type="non-terminal residue" evidence="3">
    <location>
        <position position="1"/>
    </location>
</feature>
<dbReference type="EMBL" id="UINC01028601">
    <property type="protein sequence ID" value="SVB09867.1"/>
    <property type="molecule type" value="Genomic_DNA"/>
</dbReference>
<reference evidence="3" key="1">
    <citation type="submission" date="2018-05" db="EMBL/GenBank/DDBJ databases">
        <authorList>
            <person name="Lanie J.A."/>
            <person name="Ng W.-L."/>
            <person name="Kazmierczak K.M."/>
            <person name="Andrzejewski T.M."/>
            <person name="Davidsen T.M."/>
            <person name="Wayne K.J."/>
            <person name="Tettelin H."/>
            <person name="Glass J.I."/>
            <person name="Rusch D."/>
            <person name="Podicherti R."/>
            <person name="Tsui H.-C.T."/>
            <person name="Winkler M.E."/>
        </authorList>
    </citation>
    <scope>NUCLEOTIDE SEQUENCE</scope>
</reference>
<gene>
    <name evidence="3" type="ORF">METZ01_LOCUS162721</name>
</gene>
<dbReference type="Pfam" id="PF00171">
    <property type="entry name" value="Aldedh"/>
    <property type="match status" value="1"/>
</dbReference>
<dbReference type="PANTHER" id="PTHR11699">
    <property type="entry name" value="ALDEHYDE DEHYDROGENASE-RELATED"/>
    <property type="match status" value="1"/>
</dbReference>
<dbReference type="InterPro" id="IPR016163">
    <property type="entry name" value="Ald_DH_C"/>
</dbReference>
<dbReference type="SUPFAM" id="SSF53720">
    <property type="entry name" value="ALDH-like"/>
    <property type="match status" value="1"/>
</dbReference>
<accession>A0A382B9F1</accession>
<evidence type="ECO:0000313" key="3">
    <source>
        <dbReference type="EMBL" id="SVB09867.1"/>
    </source>
</evidence>
<dbReference type="Gene3D" id="3.40.605.10">
    <property type="entry name" value="Aldehyde Dehydrogenase, Chain A, domain 1"/>
    <property type="match status" value="1"/>
</dbReference>
<sequence>TAQMGRPLAQSRSEIDGLLERFNYLCDIAPEILKPDAIDQKENFHREITHEPHGVVLIIAAWNYPLLIAASGIASALLAGNTVLLKHSTRTLSIGEHFEKAFGAKPILQHVVMDHETTAKLIEEGDINHVVFTGSVAGGEKIYGSTAKRHFDCNLELGGKDGAYVAPDADIAQSAALLVDGAMYNSGQCCCGIERVYVHEKVYDEFLAACRPLLEAYILGDPLDPNTTQGPLADAASAKLMEAQISEAIAAGGEIIAGGNARQIEQGTFFEPTLLTVNRNDLSIMQEENFGPILPVMKVTDDSEGINYINDSQFGLTAVICTSDRAHAESFAKKVEAGTIFMNRCDYLDPALPWTGVKASGKGSSLSRYGLLAMTRPKAIHFRTGF</sequence>
<organism evidence="3">
    <name type="scientific">marine metagenome</name>
    <dbReference type="NCBI Taxonomy" id="408172"/>
    <lineage>
        <taxon>unclassified sequences</taxon>
        <taxon>metagenomes</taxon>
        <taxon>ecological metagenomes</taxon>
    </lineage>
</organism>
<keyword evidence="1" id="KW-0560">Oxidoreductase</keyword>
<dbReference type="InterPro" id="IPR016161">
    <property type="entry name" value="Ald_DH/histidinol_DH"/>
</dbReference>
<evidence type="ECO:0000256" key="1">
    <source>
        <dbReference type="ARBA" id="ARBA00023002"/>
    </source>
</evidence>
<proteinExistence type="predicted"/>
<dbReference type="AlphaFoldDB" id="A0A382B9F1"/>
<evidence type="ECO:0000259" key="2">
    <source>
        <dbReference type="Pfam" id="PF00171"/>
    </source>
</evidence>
<name>A0A382B9F1_9ZZZZ</name>